<evidence type="ECO:0000256" key="1">
    <source>
        <dbReference type="ARBA" id="ARBA00004370"/>
    </source>
</evidence>
<dbReference type="InterPro" id="IPR002126">
    <property type="entry name" value="Cadherin-like_dom"/>
</dbReference>
<feature type="domain" description="Cadherin" evidence="9">
    <location>
        <begin position="391"/>
        <end position="501"/>
    </location>
</feature>
<evidence type="ECO:0000259" key="9">
    <source>
        <dbReference type="PROSITE" id="PS50268"/>
    </source>
</evidence>
<feature type="domain" description="Cadherin" evidence="9">
    <location>
        <begin position="563"/>
        <end position="603"/>
    </location>
</feature>
<feature type="domain" description="Cadherin" evidence="9">
    <location>
        <begin position="214"/>
        <end position="288"/>
    </location>
</feature>
<comment type="caution">
    <text evidence="10">The sequence shown here is derived from an EMBL/GenBank/DDBJ whole genome shotgun (WGS) entry which is preliminary data.</text>
</comment>
<feature type="domain" description="Cadherin" evidence="9">
    <location>
        <begin position="289"/>
        <end position="390"/>
    </location>
</feature>
<evidence type="ECO:0000256" key="8">
    <source>
        <dbReference type="PROSITE-ProRule" id="PRU00043"/>
    </source>
</evidence>
<organism evidence="10 11">
    <name type="scientific">Stichopus japonicus</name>
    <name type="common">Sea cucumber</name>
    <dbReference type="NCBI Taxonomy" id="307972"/>
    <lineage>
        <taxon>Eukaryota</taxon>
        <taxon>Metazoa</taxon>
        <taxon>Echinodermata</taxon>
        <taxon>Eleutherozoa</taxon>
        <taxon>Echinozoa</taxon>
        <taxon>Holothuroidea</taxon>
        <taxon>Aspidochirotacea</taxon>
        <taxon>Aspidochirotida</taxon>
        <taxon>Stichopodidae</taxon>
        <taxon>Apostichopus</taxon>
    </lineage>
</organism>
<dbReference type="OrthoDB" id="8188793at2759"/>
<evidence type="ECO:0000256" key="7">
    <source>
        <dbReference type="ARBA" id="ARBA00023136"/>
    </source>
</evidence>
<evidence type="ECO:0000256" key="6">
    <source>
        <dbReference type="ARBA" id="ARBA00022989"/>
    </source>
</evidence>
<evidence type="ECO:0000256" key="5">
    <source>
        <dbReference type="ARBA" id="ARBA00022889"/>
    </source>
</evidence>
<dbReference type="EMBL" id="MRZV01000384">
    <property type="protein sequence ID" value="PIK51204.1"/>
    <property type="molecule type" value="Genomic_DNA"/>
</dbReference>
<dbReference type="PROSITE" id="PS00232">
    <property type="entry name" value="CADHERIN_1"/>
    <property type="match status" value="1"/>
</dbReference>
<reference evidence="10 11" key="1">
    <citation type="journal article" date="2017" name="PLoS Biol.">
        <title>The sea cucumber genome provides insights into morphological evolution and visceral regeneration.</title>
        <authorList>
            <person name="Zhang X."/>
            <person name="Sun L."/>
            <person name="Yuan J."/>
            <person name="Sun Y."/>
            <person name="Gao Y."/>
            <person name="Zhang L."/>
            <person name="Li S."/>
            <person name="Dai H."/>
            <person name="Hamel J.F."/>
            <person name="Liu C."/>
            <person name="Yu Y."/>
            <person name="Liu S."/>
            <person name="Lin W."/>
            <person name="Guo K."/>
            <person name="Jin S."/>
            <person name="Xu P."/>
            <person name="Storey K.B."/>
            <person name="Huan P."/>
            <person name="Zhang T."/>
            <person name="Zhou Y."/>
            <person name="Zhang J."/>
            <person name="Lin C."/>
            <person name="Li X."/>
            <person name="Xing L."/>
            <person name="Huo D."/>
            <person name="Sun M."/>
            <person name="Wang L."/>
            <person name="Mercier A."/>
            <person name="Li F."/>
            <person name="Yang H."/>
            <person name="Xiang J."/>
        </authorList>
    </citation>
    <scope>NUCLEOTIDE SEQUENCE [LARGE SCALE GENOMIC DNA]</scope>
    <source>
        <strain evidence="10">Shaxun</strain>
        <tissue evidence="10">Muscle</tissue>
    </source>
</reference>
<keyword evidence="6" id="KW-1133">Transmembrane helix</keyword>
<evidence type="ECO:0000313" key="10">
    <source>
        <dbReference type="EMBL" id="PIK51204.1"/>
    </source>
</evidence>
<gene>
    <name evidence="10" type="ORF">BSL78_11921</name>
</gene>
<dbReference type="InterPro" id="IPR050971">
    <property type="entry name" value="Cadherin-domain_protein"/>
</dbReference>
<keyword evidence="5" id="KW-0130">Cell adhesion</keyword>
<dbReference type="PRINTS" id="PR00205">
    <property type="entry name" value="CADHERIN"/>
</dbReference>
<feature type="domain" description="Cadherin" evidence="9">
    <location>
        <begin position="125"/>
        <end position="194"/>
    </location>
</feature>
<dbReference type="PANTHER" id="PTHR24025">
    <property type="entry name" value="DESMOGLEIN FAMILY MEMBER"/>
    <property type="match status" value="1"/>
</dbReference>
<dbReference type="PROSITE" id="PS50268">
    <property type="entry name" value="CADHERIN_2"/>
    <property type="match status" value="6"/>
</dbReference>
<accession>A0A2G8KT71</accession>
<proteinExistence type="predicted"/>
<dbReference type="GO" id="GO:0005886">
    <property type="term" value="C:plasma membrane"/>
    <property type="evidence" value="ECO:0007669"/>
    <property type="project" value="InterPro"/>
</dbReference>
<keyword evidence="4 8" id="KW-0106">Calcium</keyword>
<keyword evidence="3" id="KW-0677">Repeat</keyword>
<dbReference type="InterPro" id="IPR015919">
    <property type="entry name" value="Cadherin-like_sf"/>
</dbReference>
<dbReference type="Gene3D" id="2.60.40.60">
    <property type="entry name" value="Cadherins"/>
    <property type="match status" value="7"/>
</dbReference>
<evidence type="ECO:0000256" key="2">
    <source>
        <dbReference type="ARBA" id="ARBA00022692"/>
    </source>
</evidence>
<keyword evidence="2" id="KW-0812">Transmembrane</keyword>
<evidence type="ECO:0000313" key="11">
    <source>
        <dbReference type="Proteomes" id="UP000230750"/>
    </source>
</evidence>
<keyword evidence="11" id="KW-1185">Reference proteome</keyword>
<dbReference type="GO" id="GO:0005911">
    <property type="term" value="C:cell-cell junction"/>
    <property type="evidence" value="ECO:0007669"/>
    <property type="project" value="TreeGrafter"/>
</dbReference>
<name>A0A2G8KT71_STIJA</name>
<sequence length="881" mass="95907">MILNRNNVTLSHGVTADIIKSLGRECGRQISFICWMKNQNCRYDDSIKVAYHLLPFYYKKECPGRISPDSLFDRGFVKKLARHILYIRLPNSDSFDAGAIVRHKELDYFCLPFVQNMSFLSYCYSDSRLQYFISSGNTDGTFTVNHNTGEITLARRIEGQDSFTLTYKVNDGLNEDETTIDVTVTKVFGDWPNFSQASYESMTTENDDSRPIIDTVSSANPASYSLVPNTAQFEIDSSTGTISVGSPPLDREDVPVWYLTAKATNGSQEAFTRVEVTVVDENDNDPEFTLAEYVDTVDEEASAGVVMTVTARDEDAFDLVYSLSCPVDTESCDTFGIASPSGEISVSKSVTRAPGEYYELQVIAADDIRPSASTTVTIYVKDVDNNFPNFMQDPVPETIGDDTPIGEVVAVLPVRDEDAAYRDSVQFSITGGNDEGVFDIYSDAYTLQGLVVVSKELDYFVSSSYTLTVELNDDDYTGGNPLPETTTVSITVNDIDEPPKFIDVLPLEVSLPEGGTDNILKTFTVIDEEGQTVIFSHSPPGPLDVIVTKRTDYEYSVDIVGVLDRETADEHELMVTASDESGLSSSVTLKFTVLEVDDEAPYFAEDYVAVVDPAGTAGQVVVVVSASDDDLDSTQPGYYEYALVDTLGLFEIVPNDMDNSASIVTTTTVEEYTGSLTVRITDRANNTADEQIPVVSYSNDNAHQAGSKDITVYSFEGNIPTSPIGTVPVTDDDPYEDKTYSLTSQEYFSVNSDSGVVTIESGTPQGTYLLTVTVRDDGITGSTKQPNVESTVNVVVKDVSREAVLNSGSIRFDSVTPENFVSSGKRELLQSSLASILNLGDSGPVDVFTVLSSPGDGIGTDVRYSCLPAPLAGEGGLPDNF</sequence>
<dbReference type="GO" id="GO:0005509">
    <property type="term" value="F:calcium ion binding"/>
    <property type="evidence" value="ECO:0007669"/>
    <property type="project" value="UniProtKB-UniRule"/>
</dbReference>
<dbReference type="STRING" id="307972.A0A2G8KT71"/>
<feature type="domain" description="Cadherin" evidence="9">
    <location>
        <begin position="716"/>
        <end position="819"/>
    </location>
</feature>
<dbReference type="PANTHER" id="PTHR24025:SF23">
    <property type="entry name" value="NEURAL-CADHERIN"/>
    <property type="match status" value="1"/>
</dbReference>
<dbReference type="AlphaFoldDB" id="A0A2G8KT71"/>
<dbReference type="CDD" id="cd11304">
    <property type="entry name" value="Cadherin_repeat"/>
    <property type="match status" value="6"/>
</dbReference>
<protein>
    <submittedName>
        <fullName evidence="10">G-cadherin</fullName>
    </submittedName>
</protein>
<dbReference type="InterPro" id="IPR020894">
    <property type="entry name" value="Cadherin_CS"/>
</dbReference>
<dbReference type="Proteomes" id="UP000230750">
    <property type="component" value="Unassembled WGS sequence"/>
</dbReference>
<keyword evidence="7" id="KW-0472">Membrane</keyword>
<dbReference type="SUPFAM" id="SSF49313">
    <property type="entry name" value="Cadherin-like"/>
    <property type="match status" value="7"/>
</dbReference>
<dbReference type="GO" id="GO:0007156">
    <property type="term" value="P:homophilic cell adhesion via plasma membrane adhesion molecules"/>
    <property type="evidence" value="ECO:0007669"/>
    <property type="project" value="InterPro"/>
</dbReference>
<dbReference type="Pfam" id="PF00028">
    <property type="entry name" value="Cadherin"/>
    <property type="match status" value="2"/>
</dbReference>
<evidence type="ECO:0000256" key="4">
    <source>
        <dbReference type="ARBA" id="ARBA00022837"/>
    </source>
</evidence>
<comment type="subcellular location">
    <subcellularLocation>
        <location evidence="1">Membrane</location>
    </subcellularLocation>
</comment>
<dbReference type="SMART" id="SM00112">
    <property type="entry name" value="CA"/>
    <property type="match status" value="6"/>
</dbReference>
<evidence type="ECO:0000256" key="3">
    <source>
        <dbReference type="ARBA" id="ARBA00022737"/>
    </source>
</evidence>